<reference evidence="2 3" key="1">
    <citation type="journal article" date="2015" name="Nature">
        <title>rRNA introns, odd ribosomes, and small enigmatic genomes across a large radiation of phyla.</title>
        <authorList>
            <person name="Brown C.T."/>
            <person name="Hug L.A."/>
            <person name="Thomas B.C."/>
            <person name="Sharon I."/>
            <person name="Castelle C.J."/>
            <person name="Singh A."/>
            <person name="Wilkins M.J."/>
            <person name="Williams K.H."/>
            <person name="Banfield J.F."/>
        </authorList>
    </citation>
    <scope>NUCLEOTIDE SEQUENCE [LARGE SCALE GENOMIC DNA]</scope>
</reference>
<evidence type="ECO:0000313" key="3">
    <source>
        <dbReference type="Proteomes" id="UP000034600"/>
    </source>
</evidence>
<gene>
    <name evidence="2" type="ORF">UY32_C0003G0007</name>
</gene>
<dbReference type="AlphaFoldDB" id="A0A0G1UYL6"/>
<evidence type="ECO:0000313" key="2">
    <source>
        <dbReference type="EMBL" id="KKU99237.1"/>
    </source>
</evidence>
<feature type="region of interest" description="Disordered" evidence="1">
    <location>
        <begin position="183"/>
        <end position="209"/>
    </location>
</feature>
<organism evidence="2 3">
    <name type="scientific">Candidatus Jorgensenbacteria bacterium GW2011_GWC1_48_8</name>
    <dbReference type="NCBI Taxonomy" id="1618666"/>
    <lineage>
        <taxon>Bacteria</taxon>
        <taxon>Candidatus Joergenseniibacteriota</taxon>
    </lineage>
</organism>
<comment type="caution">
    <text evidence="2">The sequence shown here is derived from an EMBL/GenBank/DDBJ whole genome shotgun (WGS) entry which is preliminary data.</text>
</comment>
<accession>A0A0G1UYL6</accession>
<evidence type="ECO:0000256" key="1">
    <source>
        <dbReference type="SAM" id="MobiDB-lite"/>
    </source>
</evidence>
<protein>
    <submittedName>
        <fullName evidence="2">Uncharacterized protein</fullName>
    </submittedName>
</protein>
<sequence length="209" mass="21947">MQKPILIIAVAAVLGLAGGFALGFGIADIRYQGTLDRARSFFPLVPEMRSVSGSIKKVQGSVLTIETPPSANPFEELPTVREIVVGDATKIVKNEPKDPEEFQKEMEAYNKAFAEAQRKAAATGSAPGALLPPAVATLPPLPTSFTEKEIGLADLKTGDQISAEADKNIKTDKRFEATRIVVQGTTAPGGPATITPATLTSPPTPPTTP</sequence>
<proteinExistence type="predicted"/>
<dbReference type="Proteomes" id="UP000034600">
    <property type="component" value="Unassembled WGS sequence"/>
</dbReference>
<name>A0A0G1UYL6_9BACT</name>
<feature type="compositionally biased region" description="Low complexity" evidence="1">
    <location>
        <begin position="184"/>
        <end position="201"/>
    </location>
</feature>
<dbReference type="EMBL" id="LCPO01000003">
    <property type="protein sequence ID" value="KKU99237.1"/>
    <property type="molecule type" value="Genomic_DNA"/>
</dbReference>